<dbReference type="AlphaFoldDB" id="S7QDV3"/>
<proteinExistence type="predicted"/>
<dbReference type="GeneID" id="19301628"/>
<dbReference type="Proteomes" id="UP000030669">
    <property type="component" value="Unassembled WGS sequence"/>
</dbReference>
<dbReference type="SUPFAM" id="SSF81383">
    <property type="entry name" value="F-box domain"/>
    <property type="match status" value="1"/>
</dbReference>
<name>S7QDV3_GLOTA</name>
<dbReference type="EMBL" id="KB469299">
    <property type="protein sequence ID" value="EPQ57582.1"/>
    <property type="molecule type" value="Genomic_DNA"/>
</dbReference>
<evidence type="ECO:0000313" key="2">
    <source>
        <dbReference type="EMBL" id="EPQ57582.1"/>
    </source>
</evidence>
<reference evidence="2 3" key="1">
    <citation type="journal article" date="2012" name="Science">
        <title>The Paleozoic origin of enzymatic lignin decomposition reconstructed from 31 fungal genomes.</title>
        <authorList>
            <person name="Floudas D."/>
            <person name="Binder M."/>
            <person name="Riley R."/>
            <person name="Barry K."/>
            <person name="Blanchette R.A."/>
            <person name="Henrissat B."/>
            <person name="Martinez A.T."/>
            <person name="Otillar R."/>
            <person name="Spatafora J.W."/>
            <person name="Yadav J.S."/>
            <person name="Aerts A."/>
            <person name="Benoit I."/>
            <person name="Boyd A."/>
            <person name="Carlson A."/>
            <person name="Copeland A."/>
            <person name="Coutinho P.M."/>
            <person name="de Vries R.P."/>
            <person name="Ferreira P."/>
            <person name="Findley K."/>
            <person name="Foster B."/>
            <person name="Gaskell J."/>
            <person name="Glotzer D."/>
            <person name="Gorecki P."/>
            <person name="Heitman J."/>
            <person name="Hesse C."/>
            <person name="Hori C."/>
            <person name="Igarashi K."/>
            <person name="Jurgens J.A."/>
            <person name="Kallen N."/>
            <person name="Kersten P."/>
            <person name="Kohler A."/>
            <person name="Kuees U."/>
            <person name="Kumar T.K.A."/>
            <person name="Kuo A."/>
            <person name="LaButti K."/>
            <person name="Larrondo L.F."/>
            <person name="Lindquist E."/>
            <person name="Ling A."/>
            <person name="Lombard V."/>
            <person name="Lucas S."/>
            <person name="Lundell T."/>
            <person name="Martin R."/>
            <person name="McLaughlin D.J."/>
            <person name="Morgenstern I."/>
            <person name="Morin E."/>
            <person name="Murat C."/>
            <person name="Nagy L.G."/>
            <person name="Nolan M."/>
            <person name="Ohm R.A."/>
            <person name="Patyshakuliyeva A."/>
            <person name="Rokas A."/>
            <person name="Ruiz-Duenas F.J."/>
            <person name="Sabat G."/>
            <person name="Salamov A."/>
            <person name="Samejima M."/>
            <person name="Schmutz J."/>
            <person name="Slot J.C."/>
            <person name="St John F."/>
            <person name="Stenlid J."/>
            <person name="Sun H."/>
            <person name="Sun S."/>
            <person name="Syed K."/>
            <person name="Tsang A."/>
            <person name="Wiebenga A."/>
            <person name="Young D."/>
            <person name="Pisabarro A."/>
            <person name="Eastwood D.C."/>
            <person name="Martin F."/>
            <person name="Cullen D."/>
            <person name="Grigoriev I.V."/>
            <person name="Hibbett D.S."/>
        </authorList>
    </citation>
    <scope>NUCLEOTIDE SEQUENCE [LARGE SCALE GENOMIC DNA]</scope>
    <source>
        <strain evidence="2 3">ATCC 11539</strain>
    </source>
</reference>
<protein>
    <recommendedName>
        <fullName evidence="1">F-box domain-containing protein</fullName>
    </recommendedName>
</protein>
<evidence type="ECO:0000313" key="3">
    <source>
        <dbReference type="Proteomes" id="UP000030669"/>
    </source>
</evidence>
<dbReference type="InterPro" id="IPR036047">
    <property type="entry name" value="F-box-like_dom_sf"/>
</dbReference>
<dbReference type="InterPro" id="IPR001810">
    <property type="entry name" value="F-box_dom"/>
</dbReference>
<dbReference type="OrthoDB" id="2269034at2759"/>
<evidence type="ECO:0000259" key="1">
    <source>
        <dbReference type="Pfam" id="PF12937"/>
    </source>
</evidence>
<gene>
    <name evidence="2" type="ORF">GLOTRDRAFT_127935</name>
</gene>
<accession>S7QDV3</accession>
<dbReference type="Pfam" id="PF12937">
    <property type="entry name" value="F-box-like"/>
    <property type="match status" value="1"/>
</dbReference>
<dbReference type="RefSeq" id="XP_007864652.1">
    <property type="nucleotide sequence ID" value="XM_007866461.1"/>
</dbReference>
<keyword evidence="3" id="KW-1185">Reference proteome</keyword>
<dbReference type="Gene3D" id="1.20.1280.50">
    <property type="match status" value="1"/>
</dbReference>
<feature type="domain" description="F-box" evidence="1">
    <location>
        <begin position="24"/>
        <end position="72"/>
    </location>
</feature>
<dbReference type="KEGG" id="gtr:GLOTRDRAFT_127935"/>
<sequence length="456" mass="50555">MYNATKDKERNQPSTSRGPGLAYCLPAETLNEIFHFVRGNGYSNSLLPVSEVCRYWREVALDDPTLWCKPCLSHPKLIEEVLNRNKGRSLNITVNGDFCAFRGGLPVYQPFGGDINHRNHGIMRMLACVHQATKLKMKAGVWTYVYEGFHPDQDANELFQGEFPQLRHLRLDSLPSPQLCRPPASPPRRAPPGVSGCTIPLNDAGGLDAPDVSKGDAEATLRHLSRLKYTSGALLSFTHLMAHLRVRQPVQLDLEAFHAGGAPHPIRTRSVELRAWGHVAEGGYAPLDDARASSVRVRSDAAESLRSRLWYPYFALADVKAIRVGCVHGSRASHLPEYFGAVDALEALDIPVVNCAGEVPSLLATKQRSEDPQHPGLFPRLRRLKVRATEPWMPMPPAIVSLLREYLKERSESGDPLDELRVPDGSLRAAPSASVESEIKGYVRDLVFVPFEGQTR</sequence>
<dbReference type="HOGENOM" id="CLU_526800_0_0_1"/>
<organism evidence="2 3">
    <name type="scientific">Gloeophyllum trabeum (strain ATCC 11539 / FP-39264 / Madison 617)</name>
    <name type="common">Brown rot fungus</name>
    <dbReference type="NCBI Taxonomy" id="670483"/>
    <lineage>
        <taxon>Eukaryota</taxon>
        <taxon>Fungi</taxon>
        <taxon>Dikarya</taxon>
        <taxon>Basidiomycota</taxon>
        <taxon>Agaricomycotina</taxon>
        <taxon>Agaricomycetes</taxon>
        <taxon>Gloeophyllales</taxon>
        <taxon>Gloeophyllaceae</taxon>
        <taxon>Gloeophyllum</taxon>
    </lineage>
</organism>